<comment type="caution">
    <text evidence="10">The sequence shown here is derived from an EMBL/GenBank/DDBJ whole genome shotgun (WGS) entry which is preliminary data.</text>
</comment>
<feature type="domain" description="Importin N-terminal" evidence="9">
    <location>
        <begin position="22"/>
        <end position="99"/>
    </location>
</feature>
<evidence type="ECO:0000256" key="2">
    <source>
        <dbReference type="ARBA" id="ARBA00004496"/>
    </source>
</evidence>
<keyword evidence="4" id="KW-0813">Transport</keyword>
<organism evidence="10 11">
    <name type="scientific">Orchesella dallaii</name>
    <dbReference type="NCBI Taxonomy" id="48710"/>
    <lineage>
        <taxon>Eukaryota</taxon>
        <taxon>Metazoa</taxon>
        <taxon>Ecdysozoa</taxon>
        <taxon>Arthropoda</taxon>
        <taxon>Hexapoda</taxon>
        <taxon>Collembola</taxon>
        <taxon>Entomobryomorpha</taxon>
        <taxon>Entomobryoidea</taxon>
        <taxon>Orchesellidae</taxon>
        <taxon>Orchesellinae</taxon>
        <taxon>Orchesella</taxon>
    </lineage>
</organism>
<sequence>METRKLLDLFRATLDPNQRQAAEEQLKQIEKIIGVAPTLLQIVMGQEIEMPARQAGAIYLKNLIQKSWAEPDEDEEPRFHIHEQDRALIRDSLVDAVVHAPPIIRAQLCVCIGVICKHDFPGRWPSLVDKIVVYLQSPDAGGWPGAISALLALVKVFEYRKGTERSPLDDAMNLLLPLVQQIMERLMPNITPSGLMMQRLVLKMFFALTQHYLPLPLLGNKGQWERFRGWMEVVRQVLDRSQPEFEKKPEDEDERDELEKNEWWKTKKWAMRILYRMFERYGSPGGVTKEYKDFAQYYLNTYSQGALEVVFKIMDAYRQGNFIAEKVLRDAILYLRNAVSHAHSWKFMKPHANAMLTDVIFPLMCHTEEDERLWKDDPIEYIRSRYDAIDADTAVTCGEQLLNAMCKKRKGVLPTCIQLVTQLLNDPATSPQRKDGALHIVGAIADILLKKDQYKEQFDDVLIRYVFPSMTAPFPFLRARAAWLLSKLSNLKFNRDEVLQEVVRALIAALLNKDEELPVKVEAAFAIEAFVTDQHRTHQYLQQHIGTICLELLQMLRSTENDDLTNVLQKLVCAFVNEVAPLANSICVHLAQTFSQIMDGAGDTEGEKTIVAMGLLNTMETILVVMEEQPEVCLQLEPILLQVVTVILDKSIMEFYEEAFSLIASLTEKHITPSMWQVFEGLYRVIERDGTDYFVELMPALHNYITVDTEAFLQDPNRLLATCTVIKKVLLDDSAEVGEEAECHAAKLIEVLILQCRHRIQNVIPSLLQLALERLAKTIKTSELRTMCLQVVVASLYHDINLTLSVVSSMDAFVKQWIADTDCFLGLHDRKICVLGLCALLQVGKSQNKPAALQECSKEILPSLILLFDGLKRAYAAKALENAESDSEEEEEDDEYCEVEEVLSTDEDEIDEEGAEYLETLERKVKSSSQPPFPMTAQIVDDEDEDDDEDDDDDYSTGEETALECYATPLDDEECPVDEYIIFKDVLLNLEQSDPTWYTALTNSLNEDQRKSVQEIFTLADQRKAAAESKEILKRGGYEFRQQDVPASFNFGNGNLPPTLS</sequence>
<evidence type="ECO:0000313" key="11">
    <source>
        <dbReference type="Proteomes" id="UP001642540"/>
    </source>
</evidence>
<dbReference type="InterPro" id="IPR016024">
    <property type="entry name" value="ARM-type_fold"/>
</dbReference>
<evidence type="ECO:0000256" key="1">
    <source>
        <dbReference type="ARBA" id="ARBA00004123"/>
    </source>
</evidence>
<evidence type="ECO:0000256" key="4">
    <source>
        <dbReference type="ARBA" id="ARBA00022448"/>
    </source>
</evidence>
<reference evidence="10 11" key="1">
    <citation type="submission" date="2024-08" db="EMBL/GenBank/DDBJ databases">
        <authorList>
            <person name="Cucini C."/>
            <person name="Frati F."/>
        </authorList>
    </citation>
    <scope>NUCLEOTIDE SEQUENCE [LARGE SCALE GENOMIC DNA]</scope>
</reference>
<dbReference type="PANTHER" id="PTHR10997:SF18">
    <property type="entry name" value="D-IMPORTIN 7_RANBP7"/>
    <property type="match status" value="1"/>
</dbReference>
<comment type="subcellular location">
    <subcellularLocation>
        <location evidence="2">Cytoplasm</location>
    </subcellularLocation>
    <subcellularLocation>
        <location evidence="1">Nucleus</location>
    </subcellularLocation>
</comment>
<dbReference type="EMBL" id="CAXLJM020000057">
    <property type="protein sequence ID" value="CAL8118352.1"/>
    <property type="molecule type" value="Genomic_DNA"/>
</dbReference>
<accession>A0ABP1R4M0</accession>
<dbReference type="Pfam" id="PF03810">
    <property type="entry name" value="IBN_N"/>
    <property type="match status" value="1"/>
</dbReference>
<feature type="region of interest" description="Disordered" evidence="8">
    <location>
        <begin position="923"/>
        <end position="958"/>
    </location>
</feature>
<evidence type="ECO:0000256" key="3">
    <source>
        <dbReference type="ARBA" id="ARBA00007991"/>
    </source>
</evidence>
<gene>
    <name evidence="10" type="ORF">ODALV1_LOCUS18096</name>
</gene>
<keyword evidence="5" id="KW-0963">Cytoplasm</keyword>
<dbReference type="InterPro" id="IPR013713">
    <property type="entry name" value="XPO2_central"/>
</dbReference>
<dbReference type="PROSITE" id="PS50166">
    <property type="entry name" value="IMPORTIN_B_NT"/>
    <property type="match status" value="1"/>
</dbReference>
<dbReference type="InterPro" id="IPR058669">
    <property type="entry name" value="TPR_IPO7/11-like"/>
</dbReference>
<name>A0ABP1R4M0_9HEXA</name>
<dbReference type="Gene3D" id="1.25.10.10">
    <property type="entry name" value="Leucine-rich Repeat Variant"/>
    <property type="match status" value="1"/>
</dbReference>
<keyword evidence="11" id="KW-1185">Reference proteome</keyword>
<dbReference type="SMART" id="SM00913">
    <property type="entry name" value="IBN_N"/>
    <property type="match status" value="1"/>
</dbReference>
<protein>
    <recommendedName>
        <fullName evidence="9">Importin N-terminal domain-containing protein</fullName>
    </recommendedName>
</protein>
<comment type="similarity">
    <text evidence="3">Belongs to the importin beta family.</text>
</comment>
<keyword evidence="7" id="KW-0539">Nucleus</keyword>
<evidence type="ECO:0000313" key="10">
    <source>
        <dbReference type="EMBL" id="CAL8118352.1"/>
    </source>
</evidence>
<keyword evidence="6" id="KW-0653">Protein transport</keyword>
<evidence type="ECO:0000259" key="9">
    <source>
        <dbReference type="PROSITE" id="PS50166"/>
    </source>
</evidence>
<dbReference type="SUPFAM" id="SSF48371">
    <property type="entry name" value="ARM repeat"/>
    <property type="match status" value="1"/>
</dbReference>
<evidence type="ECO:0000256" key="8">
    <source>
        <dbReference type="SAM" id="MobiDB-lite"/>
    </source>
</evidence>
<dbReference type="InterPro" id="IPR001494">
    <property type="entry name" value="Importin-beta_N"/>
</dbReference>
<dbReference type="Pfam" id="PF25758">
    <property type="entry name" value="TPR_IPO11"/>
    <property type="match status" value="1"/>
</dbReference>
<dbReference type="InterPro" id="IPR011989">
    <property type="entry name" value="ARM-like"/>
</dbReference>
<feature type="compositionally biased region" description="Acidic residues" evidence="8">
    <location>
        <begin position="940"/>
        <end position="957"/>
    </location>
</feature>
<dbReference type="Pfam" id="PF08506">
    <property type="entry name" value="Cse1"/>
    <property type="match status" value="1"/>
</dbReference>
<evidence type="ECO:0000256" key="6">
    <source>
        <dbReference type="ARBA" id="ARBA00022927"/>
    </source>
</evidence>
<dbReference type="Proteomes" id="UP001642540">
    <property type="component" value="Unassembled WGS sequence"/>
</dbReference>
<dbReference type="PANTHER" id="PTHR10997">
    <property type="entry name" value="IMPORTIN-7, 8, 11"/>
    <property type="match status" value="1"/>
</dbReference>
<evidence type="ECO:0000256" key="5">
    <source>
        <dbReference type="ARBA" id="ARBA00022490"/>
    </source>
</evidence>
<evidence type="ECO:0000256" key="7">
    <source>
        <dbReference type="ARBA" id="ARBA00023242"/>
    </source>
</evidence>
<proteinExistence type="inferred from homology"/>